<keyword evidence="2" id="KW-0808">Transferase</keyword>
<dbReference type="CDD" id="cd06438">
    <property type="entry name" value="EpsO_like"/>
    <property type="match status" value="1"/>
</dbReference>
<dbReference type="InterPro" id="IPR050256">
    <property type="entry name" value="Glycosyltransferase_2"/>
</dbReference>
<evidence type="ECO:0000313" key="2">
    <source>
        <dbReference type="EMBL" id="SFV17009.1"/>
    </source>
</evidence>
<sequence>MSRSHASGPDMNSIVQSLLMLSLAALALPVCVLFFQVLFAVRAKASPRDSTGVRPSVDILIPAHNEEAVICRTLAHLTPQLLEGDRLLVVADNCSDQTATIARCHGAQVYERADTERRGKGYALDCGVRWLEYDQRDVLVIIDADCIAEPGTIEALAVCTQRSGRPVQSLNLMTSATPDRRSSRIAEFAWVVKNHVRPLGFGCFDLPCQLQGTGMAFPWWLIATASLANGHLVEDMKLGLDLAEQGYPALFCPQAKITSTFPQSAAAIATQRLRWEHGHIGMILGTLPRICLTAARNRDAPLMALALDMMVPPLALLSLLVAGVAVSSAFYANATGIWLPAAGAAMLSAMYFTAIALAWWKFGRRIVSFLDLCHTLGYIVWKIPLYAKYFYQKQVRWIRTERG</sequence>
<feature type="transmembrane region" description="Helical" evidence="1">
    <location>
        <begin position="20"/>
        <end position="41"/>
    </location>
</feature>
<accession>A0A1I7M4X5</accession>
<dbReference type="Proteomes" id="UP000199391">
    <property type="component" value="Unassembled WGS sequence"/>
</dbReference>
<dbReference type="PANTHER" id="PTHR48090">
    <property type="entry name" value="UNDECAPRENYL-PHOSPHATE 4-DEOXY-4-FORMAMIDO-L-ARABINOSE TRANSFERASE-RELATED"/>
    <property type="match status" value="1"/>
</dbReference>
<dbReference type="InterPro" id="IPR029044">
    <property type="entry name" value="Nucleotide-diphossugar_trans"/>
</dbReference>
<keyword evidence="1" id="KW-1133">Transmembrane helix</keyword>
<evidence type="ECO:0000313" key="3">
    <source>
        <dbReference type="Proteomes" id="UP000199391"/>
    </source>
</evidence>
<evidence type="ECO:0000256" key="1">
    <source>
        <dbReference type="SAM" id="Phobius"/>
    </source>
</evidence>
<keyword evidence="1" id="KW-0812">Transmembrane</keyword>
<feature type="transmembrane region" description="Helical" evidence="1">
    <location>
        <begin position="305"/>
        <end position="331"/>
    </location>
</feature>
<protein>
    <submittedName>
        <fullName evidence="2">Glycosyltransferase, catalytic subunit of cellulose synthase and poly-beta-1,6-N-acetylglucosamine synthase</fullName>
    </submittedName>
</protein>
<keyword evidence="1" id="KW-0472">Membrane</keyword>
<organism evidence="2 3">
    <name type="scientific">Pseudoduganella namucuonensis</name>
    <dbReference type="NCBI Taxonomy" id="1035707"/>
    <lineage>
        <taxon>Bacteria</taxon>
        <taxon>Pseudomonadati</taxon>
        <taxon>Pseudomonadota</taxon>
        <taxon>Betaproteobacteria</taxon>
        <taxon>Burkholderiales</taxon>
        <taxon>Oxalobacteraceae</taxon>
        <taxon>Telluria group</taxon>
        <taxon>Pseudoduganella</taxon>
    </lineage>
</organism>
<reference evidence="3" key="1">
    <citation type="submission" date="2016-10" db="EMBL/GenBank/DDBJ databases">
        <authorList>
            <person name="Varghese N."/>
            <person name="Submissions S."/>
        </authorList>
    </citation>
    <scope>NUCLEOTIDE SEQUENCE [LARGE SCALE GENOMIC DNA]</scope>
    <source>
        <strain evidence="3">CGMCC 1.11014</strain>
    </source>
</reference>
<dbReference type="Pfam" id="PF13641">
    <property type="entry name" value="Glyco_tranf_2_3"/>
    <property type="match status" value="1"/>
</dbReference>
<dbReference type="Gene3D" id="3.90.550.10">
    <property type="entry name" value="Spore Coat Polysaccharide Biosynthesis Protein SpsA, Chain A"/>
    <property type="match status" value="1"/>
</dbReference>
<dbReference type="STRING" id="1035707.SAMN05216552_10587"/>
<dbReference type="GO" id="GO:0016740">
    <property type="term" value="F:transferase activity"/>
    <property type="evidence" value="ECO:0007669"/>
    <property type="project" value="UniProtKB-KW"/>
</dbReference>
<gene>
    <name evidence="2" type="ORF">SAMN05216552_10587</name>
</gene>
<dbReference type="AlphaFoldDB" id="A0A1I7M4X5"/>
<proteinExistence type="predicted"/>
<keyword evidence="3" id="KW-1185">Reference proteome</keyword>
<dbReference type="EMBL" id="FPBO01000058">
    <property type="protein sequence ID" value="SFV17009.1"/>
    <property type="molecule type" value="Genomic_DNA"/>
</dbReference>
<name>A0A1I7M4X5_9BURK</name>
<dbReference type="PANTHER" id="PTHR48090:SF6">
    <property type="entry name" value="SLR5056 PROTEIN"/>
    <property type="match status" value="1"/>
</dbReference>
<dbReference type="SUPFAM" id="SSF53448">
    <property type="entry name" value="Nucleotide-diphospho-sugar transferases"/>
    <property type="match status" value="1"/>
</dbReference>
<feature type="transmembrane region" description="Helical" evidence="1">
    <location>
        <begin position="337"/>
        <end position="360"/>
    </location>
</feature>